<dbReference type="GO" id="GO:0000981">
    <property type="term" value="F:DNA-binding transcription factor activity, RNA polymerase II-specific"/>
    <property type="evidence" value="ECO:0007669"/>
    <property type="project" value="InterPro"/>
</dbReference>
<feature type="compositionally biased region" description="Low complexity" evidence="1">
    <location>
        <begin position="153"/>
        <end position="167"/>
    </location>
</feature>
<reference evidence="3 4" key="1">
    <citation type="submission" date="2018-03" db="EMBL/GenBank/DDBJ databases">
        <authorList>
            <person name="Guldener U."/>
        </authorList>
    </citation>
    <scope>NUCLEOTIDE SEQUENCE [LARGE SCALE GENOMIC DNA]</scope>
    <source>
        <strain evidence="3 4">NBRC100155</strain>
    </source>
</reference>
<accession>A0A5C3E0H8</accession>
<dbReference type="GO" id="GO:0008270">
    <property type="term" value="F:zinc ion binding"/>
    <property type="evidence" value="ECO:0007669"/>
    <property type="project" value="InterPro"/>
</dbReference>
<dbReference type="InterPro" id="IPR036864">
    <property type="entry name" value="Zn2-C6_fun-type_DNA-bd_sf"/>
</dbReference>
<organism evidence="3 4">
    <name type="scientific">Ustilago trichophora</name>
    <dbReference type="NCBI Taxonomy" id="86804"/>
    <lineage>
        <taxon>Eukaryota</taxon>
        <taxon>Fungi</taxon>
        <taxon>Dikarya</taxon>
        <taxon>Basidiomycota</taxon>
        <taxon>Ustilaginomycotina</taxon>
        <taxon>Ustilaginomycetes</taxon>
        <taxon>Ustilaginales</taxon>
        <taxon>Ustilaginaceae</taxon>
        <taxon>Ustilago</taxon>
    </lineage>
</organism>
<dbReference type="GO" id="GO:0005634">
    <property type="term" value="C:nucleus"/>
    <property type="evidence" value="ECO:0007669"/>
    <property type="project" value="TreeGrafter"/>
</dbReference>
<evidence type="ECO:0000259" key="2">
    <source>
        <dbReference type="PROSITE" id="PS50048"/>
    </source>
</evidence>
<feature type="compositionally biased region" description="Polar residues" evidence="1">
    <location>
        <begin position="33"/>
        <end position="63"/>
    </location>
</feature>
<dbReference type="PROSITE" id="PS00463">
    <property type="entry name" value="ZN2_CY6_FUNGAL_1"/>
    <property type="match status" value="1"/>
</dbReference>
<feature type="compositionally biased region" description="Basic and acidic residues" evidence="1">
    <location>
        <begin position="76"/>
        <end position="103"/>
    </location>
</feature>
<dbReference type="SUPFAM" id="SSF57701">
    <property type="entry name" value="Zn2/Cys6 DNA-binding domain"/>
    <property type="match status" value="1"/>
</dbReference>
<dbReference type="EMBL" id="OOIN01000007">
    <property type="protein sequence ID" value="SPO24213.1"/>
    <property type="molecule type" value="Genomic_DNA"/>
</dbReference>
<proteinExistence type="predicted"/>
<dbReference type="PANTHER" id="PTHR31986:SF7">
    <property type="entry name" value="REGULATOR OF DRUG SENSITIVITY 2"/>
    <property type="match status" value="1"/>
</dbReference>
<dbReference type="OrthoDB" id="65716at2759"/>
<dbReference type="InterPro" id="IPR001138">
    <property type="entry name" value="Zn2Cys6_DnaBD"/>
</dbReference>
<feature type="compositionally biased region" description="Basic and acidic residues" evidence="1">
    <location>
        <begin position="168"/>
        <end position="182"/>
    </location>
</feature>
<evidence type="ECO:0000313" key="4">
    <source>
        <dbReference type="Proteomes" id="UP000324022"/>
    </source>
</evidence>
<sequence length="826" mass="92088">MRETHHSSPNDRRMRSVQPSGLPQGHTVPNYDYANSRQYSNNPSTSHAQSLPRSAQRPNNSDRFPSEHAQLPHPRSHPDPSYDSHEGNSDPRNRPQYYEERPPRHLAPHPYNSRYSTSPESQHHHHPQPHQQQPPPPPHYHDHPHSRQHHPHAYQAQPHPDESAYASRDARADDRSRSHGRPDLPSPRDYPRPAGRISPSNDINTRDAYPDHARYASGPASSLHHDRLHRPDMHHSNSYTSTHPSASSSSNHAAPTSTPVRSTPASRKRKKQFKYMLEQDGADPSKPSNVGAADDDNDADRTDNLDTSENAANAPQRKESRKKVKKACIFCKRSHMPCEEARPCKRCVKRGISHLCRDAEPVGSAGTASSSASSTSKTKFEEARDQARAKRRRDDETRINADTAQETESGSDAESLASSAASSFRHRFGPASETGSLASSRGLAFDLHEMPGATARDPDYKPCMPISLLLGPENVELVRRRSRRELSPGVSEKEQEEAWNRSMDLSTQHKMKQMLEAGPAAGDLNDIFGEIPTSLLMTPAMASLPLGQSILRPASADLPGSPNRADRNERFKRSQSLSSSSQCEVDEAGFKLPPRPKHLLQEEMATTSALRGGPPSYSYTYGYAKLARWMHTRFSRASCEEVDRSLSVFRPKLMALSRSLPESELISVEDNFYKLLAFYQANVLEAVPSPMLVGRRTGELYAVNSHAAKLFQLPKSIFEGGQICHYQLVTERDCVNMWGKWAKEAGGKLDMPPSQKVMMEVDRNLLLFNKPGFDPRTGETIGDGLCEDGSPAVVRREMIVTFEAKISKHGLPFMVIATMVPIPDDD</sequence>
<keyword evidence="4" id="KW-1185">Reference proteome</keyword>
<name>A0A5C3E0H8_9BASI</name>
<dbReference type="SMART" id="SM00066">
    <property type="entry name" value="GAL4"/>
    <property type="match status" value="1"/>
</dbReference>
<dbReference type="AlphaFoldDB" id="A0A5C3E0H8"/>
<dbReference type="Proteomes" id="UP000324022">
    <property type="component" value="Unassembled WGS sequence"/>
</dbReference>
<dbReference type="PANTHER" id="PTHR31986">
    <property type="entry name" value="REGULATOR OF DRUG SENSITIVITY 2"/>
    <property type="match status" value="1"/>
</dbReference>
<dbReference type="PROSITE" id="PS50048">
    <property type="entry name" value="ZN2_CY6_FUNGAL_2"/>
    <property type="match status" value="1"/>
</dbReference>
<feature type="region of interest" description="Disordered" evidence="1">
    <location>
        <begin position="360"/>
        <end position="418"/>
    </location>
</feature>
<dbReference type="InterPro" id="IPR053045">
    <property type="entry name" value="Zinc_cluster_trans_reg"/>
</dbReference>
<feature type="compositionally biased region" description="Basic and acidic residues" evidence="1">
    <location>
        <begin position="204"/>
        <end position="214"/>
    </location>
</feature>
<feature type="region of interest" description="Disordered" evidence="1">
    <location>
        <begin position="1"/>
        <end position="326"/>
    </location>
</feature>
<evidence type="ECO:0000256" key="1">
    <source>
        <dbReference type="SAM" id="MobiDB-lite"/>
    </source>
</evidence>
<dbReference type="CDD" id="cd00067">
    <property type="entry name" value="GAL4"/>
    <property type="match status" value="1"/>
</dbReference>
<evidence type="ECO:0000313" key="3">
    <source>
        <dbReference type="EMBL" id="SPO24213.1"/>
    </source>
</evidence>
<feature type="region of interest" description="Disordered" evidence="1">
    <location>
        <begin position="553"/>
        <end position="595"/>
    </location>
</feature>
<feature type="compositionally biased region" description="Low complexity" evidence="1">
    <location>
        <begin position="363"/>
        <end position="377"/>
    </location>
</feature>
<protein>
    <submittedName>
        <fullName evidence="3">Related to RDS2 - Regulator of drug sensitivity</fullName>
    </submittedName>
</protein>
<dbReference type="Gene3D" id="4.10.240.10">
    <property type="entry name" value="Zn(2)-C6 fungal-type DNA-binding domain"/>
    <property type="match status" value="1"/>
</dbReference>
<dbReference type="GO" id="GO:0000977">
    <property type="term" value="F:RNA polymerase II transcription regulatory region sequence-specific DNA binding"/>
    <property type="evidence" value="ECO:0007669"/>
    <property type="project" value="TreeGrafter"/>
</dbReference>
<feature type="compositionally biased region" description="Low complexity" evidence="1">
    <location>
        <begin position="236"/>
        <end position="259"/>
    </location>
</feature>
<feature type="compositionally biased region" description="Basic and acidic residues" evidence="1">
    <location>
        <begin position="223"/>
        <end position="235"/>
    </location>
</feature>
<feature type="compositionally biased region" description="Basic and acidic residues" evidence="1">
    <location>
        <begin position="1"/>
        <end position="14"/>
    </location>
</feature>
<feature type="compositionally biased region" description="Basic and acidic residues" evidence="1">
    <location>
        <begin position="378"/>
        <end position="399"/>
    </location>
</feature>
<gene>
    <name evidence="3" type="ORF">UTRI_03481</name>
</gene>
<feature type="domain" description="Zn(2)-C6 fungal-type" evidence="2">
    <location>
        <begin position="327"/>
        <end position="358"/>
    </location>
</feature>